<evidence type="ECO:0000256" key="3">
    <source>
        <dbReference type="ARBA" id="ARBA00023054"/>
    </source>
</evidence>
<accession>A0A9D9I499</accession>
<dbReference type="EMBL" id="JADIME010000075">
    <property type="protein sequence ID" value="MBO8465705.1"/>
    <property type="molecule type" value="Genomic_DNA"/>
</dbReference>
<evidence type="ECO:0000313" key="7">
    <source>
        <dbReference type="Proteomes" id="UP000823597"/>
    </source>
</evidence>
<dbReference type="InterPro" id="IPR003798">
    <property type="entry name" value="DNA_recombination_RmuC"/>
</dbReference>
<evidence type="ECO:0000256" key="2">
    <source>
        <dbReference type="ARBA" id="ARBA00009840"/>
    </source>
</evidence>
<reference evidence="6" key="1">
    <citation type="submission" date="2020-10" db="EMBL/GenBank/DDBJ databases">
        <authorList>
            <person name="Gilroy R."/>
        </authorList>
    </citation>
    <scope>NUCLEOTIDE SEQUENCE</scope>
    <source>
        <strain evidence="6">10037</strain>
    </source>
</reference>
<evidence type="ECO:0000313" key="6">
    <source>
        <dbReference type="EMBL" id="MBO8465705.1"/>
    </source>
</evidence>
<evidence type="ECO:0000256" key="4">
    <source>
        <dbReference type="ARBA" id="ARBA00023172"/>
    </source>
</evidence>
<sequence length="402" mass="45661">MLAVYLIVALVSLAAGAAVVYLSMKGRLKDMKDLYEENIRRIREDDASRAEAMRVQFKAAASEILENNSKSFRENSAAQIDALLKPIRESFGRFDKSLSDTRMENVRYNAELKASIEMVMKRSSAVEEEASKLANAITGQVKFQGNFGEMLLNRLLDSAGMKRGVHYDVQERIRDSEGNAVKTEQGRELQPDVIIYYPDDTAVIVDSKVSLTAFNEYMNAAEQADRDRFAREHVRSVLSHVEEMARKDYNSYLPKERRLVDFNIMFMPVEAAFQLMMTVDPLLWQNARSKGVLIVSQMNLLVFLQMIGMGWKQALQERHITEVYRMAEGINSQLLGFLQYMDKVGDSLEAAGNAYRDAVKRLNGSSQSVVSKLKRLEEYGVKNEKRGKAVPRRFAAEEEDMS</sequence>
<dbReference type="PANTHER" id="PTHR30563:SF0">
    <property type="entry name" value="DNA RECOMBINATION PROTEIN RMUC"/>
    <property type="match status" value="1"/>
</dbReference>
<comment type="similarity">
    <text evidence="2">Belongs to the RmuC family.</text>
</comment>
<keyword evidence="4" id="KW-0233">DNA recombination</keyword>
<comment type="caution">
    <text evidence="6">The sequence shown here is derived from an EMBL/GenBank/DDBJ whole genome shotgun (WGS) entry which is preliminary data.</text>
</comment>
<keyword evidence="5" id="KW-0812">Transmembrane</keyword>
<reference evidence="6" key="2">
    <citation type="journal article" date="2021" name="PeerJ">
        <title>Extensive microbial diversity within the chicken gut microbiome revealed by metagenomics and culture.</title>
        <authorList>
            <person name="Gilroy R."/>
            <person name="Ravi A."/>
            <person name="Getino M."/>
            <person name="Pursley I."/>
            <person name="Horton D.L."/>
            <person name="Alikhan N.F."/>
            <person name="Baker D."/>
            <person name="Gharbi K."/>
            <person name="Hall N."/>
            <person name="Watson M."/>
            <person name="Adriaenssens E.M."/>
            <person name="Foster-Nyarko E."/>
            <person name="Jarju S."/>
            <person name="Secka A."/>
            <person name="Antonio M."/>
            <person name="Oren A."/>
            <person name="Chaudhuri R.R."/>
            <person name="La Ragione R."/>
            <person name="Hildebrand F."/>
            <person name="Pallen M.J."/>
        </authorList>
    </citation>
    <scope>NUCLEOTIDE SEQUENCE</scope>
    <source>
        <strain evidence="6">10037</strain>
    </source>
</reference>
<comment type="function">
    <text evidence="1">Involved in DNA recombination.</text>
</comment>
<dbReference type="AlphaFoldDB" id="A0A9D9I499"/>
<dbReference type="Pfam" id="PF02646">
    <property type="entry name" value="RmuC"/>
    <property type="match status" value="1"/>
</dbReference>
<organism evidence="6 7">
    <name type="scientific">Candidatus Merdivivens pullistercoris</name>
    <dbReference type="NCBI Taxonomy" id="2840873"/>
    <lineage>
        <taxon>Bacteria</taxon>
        <taxon>Pseudomonadati</taxon>
        <taxon>Bacteroidota</taxon>
        <taxon>Bacteroidia</taxon>
        <taxon>Bacteroidales</taxon>
        <taxon>Muribaculaceae</taxon>
        <taxon>Muribaculaceae incertae sedis</taxon>
        <taxon>Candidatus Merdivivens</taxon>
    </lineage>
</organism>
<keyword evidence="5" id="KW-0472">Membrane</keyword>
<feature type="transmembrane region" description="Helical" evidence="5">
    <location>
        <begin position="6"/>
        <end position="24"/>
    </location>
</feature>
<evidence type="ECO:0000256" key="5">
    <source>
        <dbReference type="SAM" id="Phobius"/>
    </source>
</evidence>
<proteinExistence type="inferred from homology"/>
<keyword evidence="3" id="KW-0175">Coiled coil</keyword>
<keyword evidence="5" id="KW-1133">Transmembrane helix</keyword>
<dbReference type="GO" id="GO:0006310">
    <property type="term" value="P:DNA recombination"/>
    <property type="evidence" value="ECO:0007669"/>
    <property type="project" value="UniProtKB-KW"/>
</dbReference>
<gene>
    <name evidence="6" type="ORF">IAB93_06895</name>
</gene>
<protein>
    <submittedName>
        <fullName evidence="6">DNA recombination protein RmuC</fullName>
    </submittedName>
</protein>
<dbReference type="PANTHER" id="PTHR30563">
    <property type="entry name" value="DNA RECOMBINATION PROTEIN RMUC"/>
    <property type="match status" value="1"/>
</dbReference>
<evidence type="ECO:0000256" key="1">
    <source>
        <dbReference type="ARBA" id="ARBA00003416"/>
    </source>
</evidence>
<dbReference type="Proteomes" id="UP000823597">
    <property type="component" value="Unassembled WGS sequence"/>
</dbReference>
<name>A0A9D9I499_9BACT</name>